<keyword evidence="8" id="KW-1185">Reference proteome</keyword>
<dbReference type="SUPFAM" id="SSF47699">
    <property type="entry name" value="Bifunctional inhibitor/lipid-transfer protein/seed storage 2S albumin"/>
    <property type="match status" value="1"/>
</dbReference>
<dbReference type="Pfam" id="PF14368">
    <property type="entry name" value="LTP_2"/>
    <property type="match status" value="1"/>
</dbReference>
<feature type="compositionally biased region" description="Pro residues" evidence="5">
    <location>
        <begin position="168"/>
        <end position="182"/>
    </location>
</feature>
<dbReference type="Gene3D" id="1.10.110.10">
    <property type="entry name" value="Plant lipid-transfer and hydrophobic proteins"/>
    <property type="match status" value="1"/>
</dbReference>
<feature type="region of interest" description="Disordered" evidence="5">
    <location>
        <begin position="150"/>
        <end position="189"/>
    </location>
</feature>
<dbReference type="Proteomes" id="UP000636709">
    <property type="component" value="Unassembled WGS sequence"/>
</dbReference>
<comment type="similarity">
    <text evidence="1">Belongs to the plant LTP family.</text>
</comment>
<keyword evidence="2" id="KW-0732">Signal</keyword>
<feature type="domain" description="Bifunctional inhibitor/plant lipid transfer protein/seed storage helical" evidence="6">
    <location>
        <begin position="40"/>
        <end position="137"/>
    </location>
</feature>
<dbReference type="AlphaFoldDB" id="A0A835EMG3"/>
<keyword evidence="4" id="KW-0325">Glycoprotein</keyword>
<dbReference type="InterPro" id="IPR036312">
    <property type="entry name" value="Bifun_inhib/LTP/seed_sf"/>
</dbReference>
<evidence type="ECO:0000256" key="4">
    <source>
        <dbReference type="ARBA" id="ARBA00023180"/>
    </source>
</evidence>
<evidence type="ECO:0000259" key="6">
    <source>
        <dbReference type="Pfam" id="PF14368"/>
    </source>
</evidence>
<dbReference type="InterPro" id="IPR016140">
    <property type="entry name" value="Bifunc_inhib/LTP/seed_store"/>
</dbReference>
<dbReference type="InterPro" id="IPR043325">
    <property type="entry name" value="LTSS"/>
</dbReference>
<evidence type="ECO:0000313" key="8">
    <source>
        <dbReference type="Proteomes" id="UP000636709"/>
    </source>
</evidence>
<evidence type="ECO:0000256" key="5">
    <source>
        <dbReference type="SAM" id="MobiDB-lite"/>
    </source>
</evidence>
<evidence type="ECO:0000256" key="1">
    <source>
        <dbReference type="ARBA" id="ARBA00009748"/>
    </source>
</evidence>
<evidence type="ECO:0000256" key="3">
    <source>
        <dbReference type="ARBA" id="ARBA00023157"/>
    </source>
</evidence>
<proteinExistence type="inferred from homology"/>
<reference evidence="7" key="1">
    <citation type="submission" date="2020-07" db="EMBL/GenBank/DDBJ databases">
        <title>Genome sequence and genetic diversity analysis of an under-domesticated orphan crop, white fonio (Digitaria exilis).</title>
        <authorList>
            <person name="Bennetzen J.L."/>
            <person name="Chen S."/>
            <person name="Ma X."/>
            <person name="Wang X."/>
            <person name="Yssel A.E.J."/>
            <person name="Chaluvadi S.R."/>
            <person name="Johnson M."/>
            <person name="Gangashetty P."/>
            <person name="Hamidou F."/>
            <person name="Sanogo M.D."/>
            <person name="Zwaenepoel A."/>
            <person name="Wallace J."/>
            <person name="Van De Peer Y."/>
            <person name="Van Deynze A."/>
        </authorList>
    </citation>
    <scope>NUCLEOTIDE SEQUENCE</scope>
    <source>
        <tissue evidence="7">Leaves</tissue>
    </source>
</reference>
<sequence length="209" mass="21593">MDGCPRSPRFQPRIGHHRTKIIAHPMAMASSSRRLPLLVLLLLAAASFLATAQAAAEYCGDSLAGLTECRSFMYGGAAAPSPACCAAYEAAFDADPFCLCYVADGTFGRATGYDVTVADALRIPGACGQPEPPVELCSMQGLVLPPYAPESTTAQSPAAAPTTQPTSGNPPPSSSFTSPPPSQTSKANSSGGVKLLLVAVAFLWWSVTI</sequence>
<comment type="caution">
    <text evidence="7">The sequence shown here is derived from an EMBL/GenBank/DDBJ whole genome shotgun (WGS) entry which is preliminary data.</text>
</comment>
<dbReference type="PANTHER" id="PTHR33044">
    <property type="entry name" value="BIFUNCTIONAL INHIBITOR/LIPID-TRANSFER PROTEIN/SEED STORAGE 2S ALBUMIN SUPERFAMILY PROTEIN-RELATED"/>
    <property type="match status" value="1"/>
</dbReference>
<protein>
    <recommendedName>
        <fullName evidence="6">Bifunctional inhibitor/plant lipid transfer protein/seed storage helical domain-containing protein</fullName>
    </recommendedName>
</protein>
<name>A0A835EMG3_9POAL</name>
<keyword evidence="3" id="KW-1015">Disulfide bond</keyword>
<dbReference type="CDD" id="cd00010">
    <property type="entry name" value="AAI_LTSS"/>
    <property type="match status" value="1"/>
</dbReference>
<evidence type="ECO:0000256" key="2">
    <source>
        <dbReference type="ARBA" id="ARBA00022729"/>
    </source>
</evidence>
<gene>
    <name evidence="7" type="ORF">HU200_034430</name>
</gene>
<evidence type="ECO:0000313" key="7">
    <source>
        <dbReference type="EMBL" id="KAF8700069.1"/>
    </source>
</evidence>
<feature type="compositionally biased region" description="Low complexity" evidence="5">
    <location>
        <begin position="150"/>
        <end position="167"/>
    </location>
</feature>
<dbReference type="EMBL" id="JACEFO010001828">
    <property type="protein sequence ID" value="KAF8700069.1"/>
    <property type="molecule type" value="Genomic_DNA"/>
</dbReference>
<organism evidence="7 8">
    <name type="scientific">Digitaria exilis</name>
    <dbReference type="NCBI Taxonomy" id="1010633"/>
    <lineage>
        <taxon>Eukaryota</taxon>
        <taxon>Viridiplantae</taxon>
        <taxon>Streptophyta</taxon>
        <taxon>Embryophyta</taxon>
        <taxon>Tracheophyta</taxon>
        <taxon>Spermatophyta</taxon>
        <taxon>Magnoliopsida</taxon>
        <taxon>Liliopsida</taxon>
        <taxon>Poales</taxon>
        <taxon>Poaceae</taxon>
        <taxon>PACMAD clade</taxon>
        <taxon>Panicoideae</taxon>
        <taxon>Panicodae</taxon>
        <taxon>Paniceae</taxon>
        <taxon>Anthephorinae</taxon>
        <taxon>Digitaria</taxon>
    </lineage>
</organism>
<dbReference type="OrthoDB" id="682872at2759"/>
<accession>A0A835EMG3</accession>